<protein>
    <recommendedName>
        <fullName evidence="12">Oleosin</fullName>
    </recommendedName>
</protein>
<keyword evidence="4" id="KW-0551">Lipid droplet</keyword>
<reference evidence="10 11" key="1">
    <citation type="journal article" date="2023" name="Hortic Res">
        <title>Pangenome of water caltrop reveals structural variations and asymmetric subgenome divergence after allopolyploidization.</title>
        <authorList>
            <person name="Zhang X."/>
            <person name="Chen Y."/>
            <person name="Wang L."/>
            <person name="Yuan Y."/>
            <person name="Fang M."/>
            <person name="Shi L."/>
            <person name="Lu R."/>
            <person name="Comes H.P."/>
            <person name="Ma Y."/>
            <person name="Chen Y."/>
            <person name="Huang G."/>
            <person name="Zhou Y."/>
            <person name="Zheng Z."/>
            <person name="Qiu Y."/>
        </authorList>
    </citation>
    <scope>NUCLEOTIDE SEQUENCE [LARGE SCALE GENOMIC DNA]</scope>
    <source>
        <tissue evidence="10">Roots</tissue>
    </source>
</reference>
<evidence type="ECO:0008006" key="12">
    <source>
        <dbReference type="Google" id="ProtNLM"/>
    </source>
</evidence>
<evidence type="ECO:0000256" key="1">
    <source>
        <dbReference type="ARBA" id="ARBA00004141"/>
    </source>
</evidence>
<keyword evidence="6 9" id="KW-1133">Transmembrane helix</keyword>
<evidence type="ECO:0000256" key="7">
    <source>
        <dbReference type="ARBA" id="ARBA00023136"/>
    </source>
</evidence>
<name>A0AAN7H3W6_9MYRT</name>
<proteinExistence type="inferred from homology"/>
<keyword evidence="7 9" id="KW-0472">Membrane</keyword>
<organism evidence="10 11">
    <name type="scientific">Trapa incisa</name>
    <dbReference type="NCBI Taxonomy" id="236973"/>
    <lineage>
        <taxon>Eukaryota</taxon>
        <taxon>Viridiplantae</taxon>
        <taxon>Streptophyta</taxon>
        <taxon>Embryophyta</taxon>
        <taxon>Tracheophyta</taxon>
        <taxon>Spermatophyta</taxon>
        <taxon>Magnoliopsida</taxon>
        <taxon>eudicotyledons</taxon>
        <taxon>Gunneridae</taxon>
        <taxon>Pentapetalae</taxon>
        <taxon>rosids</taxon>
        <taxon>malvids</taxon>
        <taxon>Myrtales</taxon>
        <taxon>Lythraceae</taxon>
        <taxon>Trapa</taxon>
    </lineage>
</organism>
<evidence type="ECO:0000256" key="5">
    <source>
        <dbReference type="ARBA" id="ARBA00022692"/>
    </source>
</evidence>
<feature type="compositionally biased region" description="Polar residues" evidence="8">
    <location>
        <begin position="82"/>
        <end position="100"/>
    </location>
</feature>
<gene>
    <name evidence="10" type="ORF">SAY87_026456</name>
</gene>
<keyword evidence="5 9" id="KW-0812">Transmembrane</keyword>
<feature type="transmembrane region" description="Helical" evidence="9">
    <location>
        <begin position="151"/>
        <end position="180"/>
    </location>
</feature>
<evidence type="ECO:0000256" key="8">
    <source>
        <dbReference type="SAM" id="MobiDB-lite"/>
    </source>
</evidence>
<comment type="similarity">
    <text evidence="3">Belongs to the oleosin family.</text>
</comment>
<comment type="caution">
    <text evidence="10">The sequence shown here is derived from an EMBL/GenBank/DDBJ whole genome shotgun (WGS) entry which is preliminary data.</text>
</comment>
<evidence type="ECO:0000256" key="3">
    <source>
        <dbReference type="ARBA" id="ARBA00010858"/>
    </source>
</evidence>
<dbReference type="GO" id="GO:0048608">
    <property type="term" value="P:reproductive structure development"/>
    <property type="evidence" value="ECO:0007669"/>
    <property type="project" value="UniProtKB-ARBA"/>
</dbReference>
<evidence type="ECO:0000256" key="9">
    <source>
        <dbReference type="SAM" id="Phobius"/>
    </source>
</evidence>
<comment type="subcellular location">
    <subcellularLocation>
        <location evidence="2">Lipid droplet</location>
    </subcellularLocation>
    <subcellularLocation>
        <location evidence="1">Membrane</location>
        <topology evidence="1">Multi-pass membrane protein</topology>
    </subcellularLocation>
</comment>
<dbReference type="GO" id="GO:0019915">
    <property type="term" value="P:lipid storage"/>
    <property type="evidence" value="ECO:0007669"/>
    <property type="project" value="TreeGrafter"/>
</dbReference>
<keyword evidence="11" id="KW-1185">Reference proteome</keyword>
<dbReference type="AlphaFoldDB" id="A0AAN7H3W6"/>
<dbReference type="EMBL" id="JAXIOK010000018">
    <property type="protein sequence ID" value="KAK4749007.1"/>
    <property type="molecule type" value="Genomic_DNA"/>
</dbReference>
<dbReference type="PANTHER" id="PTHR33203:SF4">
    <property type="entry name" value="F27J15.22"/>
    <property type="match status" value="1"/>
</dbReference>
<dbReference type="InterPro" id="IPR000136">
    <property type="entry name" value="Oleosin"/>
</dbReference>
<evidence type="ECO:0000256" key="2">
    <source>
        <dbReference type="ARBA" id="ARBA00004502"/>
    </source>
</evidence>
<evidence type="ECO:0000313" key="10">
    <source>
        <dbReference type="EMBL" id="KAK4749007.1"/>
    </source>
</evidence>
<dbReference type="GO" id="GO:0012511">
    <property type="term" value="C:monolayer-surrounded lipid storage body"/>
    <property type="evidence" value="ECO:0007669"/>
    <property type="project" value="InterPro"/>
</dbReference>
<evidence type="ECO:0000313" key="11">
    <source>
        <dbReference type="Proteomes" id="UP001345219"/>
    </source>
</evidence>
<feature type="transmembrane region" description="Helical" evidence="9">
    <location>
        <begin position="112"/>
        <end position="145"/>
    </location>
</feature>
<sequence>MPIHEPQLLLACIFVLDMHRKPEVCIEKSSMLDVGIFHVSTLHAELLRHISVPTLFFSSSFIVASTSLYHSVDLKMADRPSSDQAMPQNQARRTPPTGTLHQIPPQTPSRSLGLITLAISGMALLLAGITVTATLVGVVFFTPLILIFSPIWVPAGVILIFSALVCGGSLAVLASLLCLYRYLKGSHALVSDQADYARMRIYDTARSVKDHARDYGGYLRTKLKDVAPGA</sequence>
<accession>A0AAN7H3W6</accession>
<feature type="transmembrane region" description="Helical" evidence="9">
    <location>
        <begin position="50"/>
        <end position="69"/>
    </location>
</feature>
<dbReference type="GO" id="GO:0016020">
    <property type="term" value="C:membrane"/>
    <property type="evidence" value="ECO:0007669"/>
    <property type="project" value="UniProtKB-SubCell"/>
</dbReference>
<evidence type="ECO:0000256" key="4">
    <source>
        <dbReference type="ARBA" id="ARBA00022677"/>
    </source>
</evidence>
<dbReference type="Pfam" id="PF01277">
    <property type="entry name" value="Oleosin"/>
    <property type="match status" value="1"/>
</dbReference>
<dbReference type="PANTHER" id="PTHR33203">
    <property type="entry name" value="OLEOSIN"/>
    <property type="match status" value="1"/>
</dbReference>
<feature type="region of interest" description="Disordered" evidence="8">
    <location>
        <begin position="79"/>
        <end position="103"/>
    </location>
</feature>
<evidence type="ECO:0000256" key="6">
    <source>
        <dbReference type="ARBA" id="ARBA00022989"/>
    </source>
</evidence>
<dbReference type="GO" id="GO:0009791">
    <property type="term" value="P:post-embryonic development"/>
    <property type="evidence" value="ECO:0007669"/>
    <property type="project" value="UniProtKB-ARBA"/>
</dbReference>
<dbReference type="Proteomes" id="UP001345219">
    <property type="component" value="Chromosome 21"/>
</dbReference>